<dbReference type="CDD" id="cd04486">
    <property type="entry name" value="YhcR_OBF_like"/>
    <property type="match status" value="1"/>
</dbReference>
<dbReference type="InterPro" id="IPR001322">
    <property type="entry name" value="Lamin_tail_dom"/>
</dbReference>
<dbReference type="PROSITE" id="PS51841">
    <property type="entry name" value="LTD"/>
    <property type="match status" value="1"/>
</dbReference>
<dbReference type="Proteomes" id="UP000241771">
    <property type="component" value="Unassembled WGS sequence"/>
</dbReference>
<name>A0A2T3NPE1_9GAMM</name>
<feature type="domain" description="LTD" evidence="2">
    <location>
        <begin position="12"/>
        <end position="142"/>
    </location>
</feature>
<dbReference type="PANTHER" id="PTHR42834">
    <property type="entry name" value="ENDONUCLEASE/EXONUCLEASE/PHOSPHATASE FAMILY PROTEIN (AFU_ORTHOLOGUE AFUA_3G09210)"/>
    <property type="match status" value="1"/>
</dbReference>
<keyword evidence="3" id="KW-0540">Nuclease</keyword>
<dbReference type="OrthoDB" id="9800417at2"/>
<dbReference type="NCBIfam" id="NF033681">
    <property type="entry name" value="ExeM_NucH_DNase"/>
    <property type="match status" value="1"/>
</dbReference>
<gene>
    <name evidence="3" type="ORF">C9I98_18480</name>
</gene>
<dbReference type="Pfam" id="PF00932">
    <property type="entry name" value="LTD"/>
    <property type="match status" value="1"/>
</dbReference>
<organism evidence="3 4">
    <name type="scientific">Photobacterium sanctipauli</name>
    <dbReference type="NCBI Taxonomy" id="1342794"/>
    <lineage>
        <taxon>Bacteria</taxon>
        <taxon>Pseudomonadati</taxon>
        <taxon>Pseudomonadota</taxon>
        <taxon>Gammaproteobacteria</taxon>
        <taxon>Vibrionales</taxon>
        <taxon>Vibrionaceae</taxon>
        <taxon>Photobacterium</taxon>
    </lineage>
</organism>
<protein>
    <submittedName>
        <fullName evidence="3">Endonuclease</fullName>
    </submittedName>
</protein>
<sequence>MSFVRGLSSGLALLTLSAPAASQLLITEYVEGSSNNKAIELTNLSESNINLADYSIQLAFNESTEFTKTISLNAAELAPGESYVLHHDDAASEIQDIGNQFSGSLTFNGNDTVALFQDDSLIDSLGQLGDTQDYAIDVTLRRNPDITDGRTDVESEFNVDEQWTSYSKDTFDGLGCSGLETCGNTSPPPKPFMCDFNNLTPIYQIQGDGDRSPMVPEDGIESDDTYFVSGIVTMRGESLFKGFYLQDPIGDGDNATSDGIYVYLEGEAAPDTIQPGTEICLEATVKEYYGNTQLDVSDSAYRILSTGNEALAPVPLRVEEGETLHDALERHEGMQVALDADSPLVITRNFSYDYDASRNNLVLANESPLYNPTHMHGAETQAAQDLAAANAVSRVYVESDYKAKDGELPWFDNFNPVDGYLRMGDQLTGLTAMVGYSYDEYRLVVTNTIGSGDIIRDPENERVDEPTTKTEQGLKVAGFNVLNYFNSFAEAGNPNPMCTEAEVGPNDDCYRGAGSLEEFELQQEKLVNAIIAMDADVVALMEIENNGFDSNSAVQSLVNAINDKQADKKAHYQNVDVEKSDLFFKEEPGFEDIGYFGTDAITVGLIYRADAVKAKGKAQQIQMPEQHAPVEGDGVKSAFQRHAMLQTFTVPGEKEPLSVVVNHFKSKGSTCWEDDQLPEGEEDIQGSCNNFRVSAAKVLGESLNDIDGDVLVMGDLNSYGMEDPILTLTSIDGSGREGLIYTASHTTLNGEVYEQQGQAITQSYGLINLKGKEDYSYSYEGELGSLDYALANPALADKVTAVEAWHINAAESNLFEYSEDYTGDLEKSDNIYSSSDHDPIIVTVDYHSLDGKTEGEDDSGGSIPLSAIIALAAIALLRRHHR</sequence>
<dbReference type="InterPro" id="IPR047971">
    <property type="entry name" value="ExeM-like"/>
</dbReference>
<keyword evidence="3" id="KW-0255">Endonuclease</keyword>
<evidence type="ECO:0000256" key="1">
    <source>
        <dbReference type="SAM" id="SignalP"/>
    </source>
</evidence>
<dbReference type="EMBL" id="PYMA01000013">
    <property type="protein sequence ID" value="PSW18077.1"/>
    <property type="molecule type" value="Genomic_DNA"/>
</dbReference>
<evidence type="ECO:0000259" key="2">
    <source>
        <dbReference type="PROSITE" id="PS51841"/>
    </source>
</evidence>
<evidence type="ECO:0000313" key="4">
    <source>
        <dbReference type="Proteomes" id="UP000241771"/>
    </source>
</evidence>
<feature type="chain" id="PRO_5015756463" evidence="1">
    <location>
        <begin position="21"/>
        <end position="882"/>
    </location>
</feature>
<accession>A0A2T3NPE1</accession>
<dbReference type="InterPro" id="IPR036691">
    <property type="entry name" value="Endo/exonu/phosph_ase_sf"/>
</dbReference>
<dbReference type="SUPFAM" id="SSF56219">
    <property type="entry name" value="DNase I-like"/>
    <property type="match status" value="1"/>
</dbReference>
<evidence type="ECO:0000313" key="3">
    <source>
        <dbReference type="EMBL" id="PSW18077.1"/>
    </source>
</evidence>
<keyword evidence="3" id="KW-0378">Hydrolase</keyword>
<dbReference type="GO" id="GO:0004519">
    <property type="term" value="F:endonuclease activity"/>
    <property type="evidence" value="ECO:0007669"/>
    <property type="project" value="UniProtKB-KW"/>
</dbReference>
<keyword evidence="1" id="KW-0732">Signal</keyword>
<keyword evidence="4" id="KW-1185">Reference proteome</keyword>
<proteinExistence type="predicted"/>
<reference evidence="3 4" key="1">
    <citation type="submission" date="2018-01" db="EMBL/GenBank/DDBJ databases">
        <title>Whole genome sequencing of Histamine producing bacteria.</title>
        <authorList>
            <person name="Butler K."/>
        </authorList>
    </citation>
    <scope>NUCLEOTIDE SEQUENCE [LARGE SCALE GENOMIC DNA]</scope>
    <source>
        <strain evidence="3 4">DSM 100436</strain>
    </source>
</reference>
<comment type="caution">
    <text evidence="3">The sequence shown here is derived from an EMBL/GenBank/DDBJ whole genome shotgun (WGS) entry which is preliminary data.</text>
</comment>
<dbReference type="PANTHER" id="PTHR42834:SF1">
    <property type="entry name" value="ENDONUCLEASE_EXONUCLEASE_PHOSPHATASE FAMILY PROTEIN (AFU_ORTHOLOGUE AFUA_3G09210)"/>
    <property type="match status" value="1"/>
</dbReference>
<dbReference type="AlphaFoldDB" id="A0A2T3NPE1"/>
<feature type="signal peptide" evidence="1">
    <location>
        <begin position="1"/>
        <end position="20"/>
    </location>
</feature>
<dbReference type="Gene3D" id="3.60.10.10">
    <property type="entry name" value="Endonuclease/exonuclease/phosphatase"/>
    <property type="match status" value="1"/>
</dbReference>
<dbReference type="RefSeq" id="WP_036832368.1">
    <property type="nucleotide sequence ID" value="NZ_JGVO01001623.1"/>
</dbReference>